<dbReference type="EMBL" id="AP023343">
    <property type="protein sequence ID" value="BCI85000.1"/>
    <property type="molecule type" value="Genomic_DNA"/>
</dbReference>
<proteinExistence type="predicted"/>
<evidence type="ECO:0000313" key="3">
    <source>
        <dbReference type="Proteomes" id="UP000516380"/>
    </source>
</evidence>
<dbReference type="Proteomes" id="UP000516380">
    <property type="component" value="Chromosome"/>
</dbReference>
<protein>
    <recommendedName>
        <fullName evidence="1">PE domain-containing protein</fullName>
    </recommendedName>
</protein>
<gene>
    <name evidence="2" type="ORF">NIIDMKKI_02060</name>
</gene>
<name>A0A7G1I1S6_MYCKA</name>
<dbReference type="SUPFAM" id="SSF140459">
    <property type="entry name" value="PE/PPE dimer-like"/>
    <property type="match status" value="1"/>
</dbReference>
<accession>A0A7G1I1S6</accession>
<dbReference type="InterPro" id="IPR038332">
    <property type="entry name" value="PPE_sf"/>
</dbReference>
<dbReference type="Pfam" id="PF00934">
    <property type="entry name" value="PE"/>
    <property type="match status" value="1"/>
</dbReference>
<reference evidence="2 3" key="1">
    <citation type="submission" date="2020-07" db="EMBL/GenBank/DDBJ databases">
        <title>Mycobacterium kansasii (former subtype) with zoonotic potential isolated from diseased indoor pet cat, Japan.</title>
        <authorList>
            <person name="Fukano H."/>
            <person name="Terazono T."/>
            <person name="Hoshino Y."/>
        </authorList>
    </citation>
    <scope>NUCLEOTIDE SEQUENCE [LARGE SCALE GENOMIC DNA]</scope>
    <source>
        <strain evidence="2 3">Kuro-I</strain>
    </source>
</reference>
<evidence type="ECO:0000259" key="1">
    <source>
        <dbReference type="Pfam" id="PF00934"/>
    </source>
</evidence>
<organism evidence="2 3">
    <name type="scientific">Mycobacterium kansasii</name>
    <dbReference type="NCBI Taxonomy" id="1768"/>
    <lineage>
        <taxon>Bacteria</taxon>
        <taxon>Bacillati</taxon>
        <taxon>Actinomycetota</taxon>
        <taxon>Actinomycetes</taxon>
        <taxon>Mycobacteriales</taxon>
        <taxon>Mycobacteriaceae</taxon>
        <taxon>Mycobacterium</taxon>
    </lineage>
</organism>
<evidence type="ECO:0000313" key="2">
    <source>
        <dbReference type="EMBL" id="BCI85000.1"/>
    </source>
</evidence>
<dbReference type="InterPro" id="IPR000084">
    <property type="entry name" value="PE-PGRS_N"/>
</dbReference>
<dbReference type="Gene3D" id="1.10.287.850">
    <property type="entry name" value="HP0062-like domain"/>
    <property type="match status" value="1"/>
</dbReference>
<keyword evidence="3" id="KW-1185">Reference proteome</keyword>
<dbReference type="AlphaFoldDB" id="A0A7G1I1S6"/>
<sequence>MVAAGADEVSAAVASLFSEHGQAYQVLCARAAVFHEQFVQVLTGAGGAYAGAEGLMPRRCRRWDKTCWGG</sequence>
<feature type="domain" description="PE" evidence="1">
    <location>
        <begin position="2"/>
        <end position="53"/>
    </location>
</feature>